<accession>A0ABW3A1K5</accession>
<comment type="similarity">
    <text evidence="1">Belongs to the YciI family.</text>
</comment>
<dbReference type="SUPFAM" id="SSF54909">
    <property type="entry name" value="Dimeric alpha+beta barrel"/>
    <property type="match status" value="1"/>
</dbReference>
<evidence type="ECO:0000313" key="3">
    <source>
        <dbReference type="EMBL" id="MFD0784763.1"/>
    </source>
</evidence>
<proteinExistence type="inferred from homology"/>
<protein>
    <submittedName>
        <fullName evidence="3">YciI family protein</fullName>
    </submittedName>
</protein>
<evidence type="ECO:0000259" key="2">
    <source>
        <dbReference type="Pfam" id="PF03795"/>
    </source>
</evidence>
<feature type="domain" description="YCII-related" evidence="2">
    <location>
        <begin position="1"/>
        <end position="111"/>
    </location>
</feature>
<sequence length="111" mass="11898">MKYMLLIYSGSADATDPCGVEDWMAFDKTVREAGIWVSGHSLADLTTATTVHVTDSGERAVTDGPFAESREVLGGYYVIDVPDLDIAVDWAARCPGSRGNGAVEVRPIGEF</sequence>
<organism evidence="3 4">
    <name type="scientific">Micromonospora azadirachtae</name>
    <dbReference type="NCBI Taxonomy" id="1970735"/>
    <lineage>
        <taxon>Bacteria</taxon>
        <taxon>Bacillati</taxon>
        <taxon>Actinomycetota</taxon>
        <taxon>Actinomycetes</taxon>
        <taxon>Micromonosporales</taxon>
        <taxon>Micromonosporaceae</taxon>
        <taxon>Micromonospora</taxon>
    </lineage>
</organism>
<evidence type="ECO:0000256" key="1">
    <source>
        <dbReference type="ARBA" id="ARBA00007689"/>
    </source>
</evidence>
<dbReference type="InterPro" id="IPR005545">
    <property type="entry name" value="YCII"/>
</dbReference>
<comment type="caution">
    <text evidence="3">The sequence shown here is derived from an EMBL/GenBank/DDBJ whole genome shotgun (WGS) entry which is preliminary data.</text>
</comment>
<name>A0ABW3A1K5_9ACTN</name>
<evidence type="ECO:0000313" key="4">
    <source>
        <dbReference type="Proteomes" id="UP001597053"/>
    </source>
</evidence>
<keyword evidence="4" id="KW-1185">Reference proteome</keyword>
<reference evidence="4" key="1">
    <citation type="journal article" date="2019" name="Int. J. Syst. Evol. Microbiol.">
        <title>The Global Catalogue of Microorganisms (GCM) 10K type strain sequencing project: providing services to taxonomists for standard genome sequencing and annotation.</title>
        <authorList>
            <consortium name="The Broad Institute Genomics Platform"/>
            <consortium name="The Broad Institute Genome Sequencing Center for Infectious Disease"/>
            <person name="Wu L."/>
            <person name="Ma J."/>
        </authorList>
    </citation>
    <scope>NUCLEOTIDE SEQUENCE [LARGE SCALE GENOMIC DNA]</scope>
    <source>
        <strain evidence="4">JCM 32148</strain>
    </source>
</reference>
<dbReference type="InterPro" id="IPR011008">
    <property type="entry name" value="Dimeric_a/b-barrel"/>
</dbReference>
<dbReference type="Gene3D" id="3.30.70.1060">
    <property type="entry name" value="Dimeric alpha+beta barrel"/>
    <property type="match status" value="1"/>
</dbReference>
<dbReference type="Pfam" id="PF03795">
    <property type="entry name" value="YCII"/>
    <property type="match status" value="1"/>
</dbReference>
<dbReference type="PANTHER" id="PTHR35174">
    <property type="entry name" value="BLL7171 PROTEIN-RELATED"/>
    <property type="match status" value="1"/>
</dbReference>
<dbReference type="Proteomes" id="UP001597053">
    <property type="component" value="Unassembled WGS sequence"/>
</dbReference>
<gene>
    <name evidence="3" type="ORF">ACFQZ8_12700</name>
</gene>
<dbReference type="PANTHER" id="PTHR35174:SF3">
    <property type="entry name" value="BLL7171 PROTEIN"/>
    <property type="match status" value="1"/>
</dbReference>
<dbReference type="EMBL" id="JBHTHM010000537">
    <property type="protein sequence ID" value="MFD0784763.1"/>
    <property type="molecule type" value="Genomic_DNA"/>
</dbReference>